<feature type="chain" id="PRO_5035255528" evidence="3">
    <location>
        <begin position="26"/>
        <end position="146"/>
    </location>
</feature>
<organism evidence="4 5">
    <name type="scientific">Zizania palustris</name>
    <name type="common">Northern wild rice</name>
    <dbReference type="NCBI Taxonomy" id="103762"/>
    <lineage>
        <taxon>Eukaryota</taxon>
        <taxon>Viridiplantae</taxon>
        <taxon>Streptophyta</taxon>
        <taxon>Embryophyta</taxon>
        <taxon>Tracheophyta</taxon>
        <taxon>Spermatophyta</taxon>
        <taxon>Magnoliopsida</taxon>
        <taxon>Liliopsida</taxon>
        <taxon>Poales</taxon>
        <taxon>Poaceae</taxon>
        <taxon>BOP clade</taxon>
        <taxon>Oryzoideae</taxon>
        <taxon>Oryzeae</taxon>
        <taxon>Zizaniinae</taxon>
        <taxon>Zizania</taxon>
    </lineage>
</organism>
<feature type="transmembrane region" description="Helical" evidence="2">
    <location>
        <begin position="97"/>
        <end position="118"/>
    </location>
</feature>
<accession>A0A8J5S8R1</accession>
<keyword evidence="3" id="KW-0732">Signal</keyword>
<evidence type="ECO:0000256" key="2">
    <source>
        <dbReference type="SAM" id="Phobius"/>
    </source>
</evidence>
<dbReference type="Proteomes" id="UP000729402">
    <property type="component" value="Unassembled WGS sequence"/>
</dbReference>
<reference evidence="4" key="1">
    <citation type="journal article" date="2021" name="bioRxiv">
        <title>Whole Genome Assembly and Annotation of Northern Wild Rice, Zizania palustris L., Supports a Whole Genome Duplication in the Zizania Genus.</title>
        <authorList>
            <person name="Haas M."/>
            <person name="Kono T."/>
            <person name="Macchietto M."/>
            <person name="Millas R."/>
            <person name="McGilp L."/>
            <person name="Shao M."/>
            <person name="Duquette J."/>
            <person name="Hirsch C.N."/>
            <person name="Kimball J."/>
        </authorList>
    </citation>
    <scope>NUCLEOTIDE SEQUENCE</scope>
    <source>
        <tissue evidence="4">Fresh leaf tissue</tissue>
    </source>
</reference>
<keyword evidence="5" id="KW-1185">Reference proteome</keyword>
<feature type="region of interest" description="Disordered" evidence="1">
    <location>
        <begin position="26"/>
        <end position="91"/>
    </location>
</feature>
<gene>
    <name evidence="4" type="ORF">GUJ93_ZPchr0006g43188</name>
</gene>
<keyword evidence="2" id="KW-1133">Transmembrane helix</keyword>
<sequence>MAPRSGSLAALVVLLLLMLLRPSRSFSVGSGRGASHHPSPSPAPSPSASSPRKAPSGTPSAARSPPPHRPPDHSGGAHPSPPQEAERKRRLNLGERAGIALAAVAVVMQVALGAFLAVRARQLRAGRTGKGGEEAAPWSSSSAAPA</sequence>
<feature type="region of interest" description="Disordered" evidence="1">
    <location>
        <begin position="126"/>
        <end position="146"/>
    </location>
</feature>
<reference evidence="4" key="2">
    <citation type="submission" date="2021-02" db="EMBL/GenBank/DDBJ databases">
        <authorList>
            <person name="Kimball J.A."/>
            <person name="Haas M.W."/>
            <person name="Macchietto M."/>
            <person name="Kono T."/>
            <person name="Duquette J."/>
            <person name="Shao M."/>
        </authorList>
    </citation>
    <scope>NUCLEOTIDE SEQUENCE</scope>
    <source>
        <tissue evidence="4">Fresh leaf tissue</tissue>
    </source>
</reference>
<feature type="signal peptide" evidence="3">
    <location>
        <begin position="1"/>
        <end position="25"/>
    </location>
</feature>
<dbReference type="AlphaFoldDB" id="A0A8J5S8R1"/>
<evidence type="ECO:0000256" key="1">
    <source>
        <dbReference type="SAM" id="MobiDB-lite"/>
    </source>
</evidence>
<feature type="compositionally biased region" description="Low complexity" evidence="1">
    <location>
        <begin position="135"/>
        <end position="146"/>
    </location>
</feature>
<evidence type="ECO:0000256" key="3">
    <source>
        <dbReference type="SAM" id="SignalP"/>
    </source>
</evidence>
<name>A0A8J5S8R1_ZIZPA</name>
<feature type="compositionally biased region" description="Low complexity" evidence="1">
    <location>
        <begin position="46"/>
        <end position="63"/>
    </location>
</feature>
<proteinExistence type="predicted"/>
<comment type="caution">
    <text evidence="4">The sequence shown here is derived from an EMBL/GenBank/DDBJ whole genome shotgun (WGS) entry which is preliminary data.</text>
</comment>
<evidence type="ECO:0000313" key="5">
    <source>
        <dbReference type="Proteomes" id="UP000729402"/>
    </source>
</evidence>
<keyword evidence="2" id="KW-0812">Transmembrane</keyword>
<evidence type="ECO:0000313" key="4">
    <source>
        <dbReference type="EMBL" id="KAG8071111.1"/>
    </source>
</evidence>
<keyword evidence="2" id="KW-0472">Membrane</keyword>
<dbReference type="EMBL" id="JAAALK010000283">
    <property type="protein sequence ID" value="KAG8071111.1"/>
    <property type="molecule type" value="Genomic_DNA"/>
</dbReference>
<protein>
    <submittedName>
        <fullName evidence="4">Uncharacterized protein</fullName>
    </submittedName>
</protein>